<dbReference type="EMBL" id="SMFL01000002">
    <property type="protein sequence ID" value="TDE17674.1"/>
    <property type="molecule type" value="Genomic_DNA"/>
</dbReference>
<evidence type="ECO:0000313" key="4">
    <source>
        <dbReference type="Proteomes" id="UP000294850"/>
    </source>
</evidence>
<dbReference type="InterPro" id="IPR013610">
    <property type="entry name" value="ArdC_N"/>
</dbReference>
<comment type="caution">
    <text evidence="3">The sequence shown here is derived from an EMBL/GenBank/DDBJ whole genome shotgun (WGS) entry which is preliminary data.</text>
</comment>
<organism evidence="3 4">
    <name type="scientific">Dyadobacter psychrotolerans</name>
    <dbReference type="NCBI Taxonomy" id="2541721"/>
    <lineage>
        <taxon>Bacteria</taxon>
        <taxon>Pseudomonadati</taxon>
        <taxon>Bacteroidota</taxon>
        <taxon>Cytophagia</taxon>
        <taxon>Cytophagales</taxon>
        <taxon>Spirosomataceae</taxon>
        <taxon>Dyadobacter</taxon>
    </lineage>
</organism>
<evidence type="ECO:0000313" key="3">
    <source>
        <dbReference type="EMBL" id="TDE17674.1"/>
    </source>
</evidence>
<dbReference type="AlphaFoldDB" id="A0A4R5DY80"/>
<dbReference type="OrthoDB" id="9792687at2"/>
<gene>
    <name evidence="3" type="ORF">E0F88_07230</name>
</gene>
<dbReference type="GO" id="GO:0003697">
    <property type="term" value="F:single-stranded DNA binding"/>
    <property type="evidence" value="ECO:0007669"/>
    <property type="project" value="InterPro"/>
</dbReference>
<dbReference type="Pfam" id="PF08401">
    <property type="entry name" value="ArdcN"/>
    <property type="match status" value="1"/>
</dbReference>
<keyword evidence="4" id="KW-1185">Reference proteome</keyword>
<evidence type="ECO:0000259" key="2">
    <source>
        <dbReference type="Pfam" id="PF18818"/>
    </source>
</evidence>
<feature type="domain" description="N-terminal" evidence="1">
    <location>
        <begin position="5"/>
        <end position="117"/>
    </location>
</feature>
<dbReference type="PIRSF" id="PIRSF037112">
    <property type="entry name" value="Antirestriction_ArdC"/>
    <property type="match status" value="1"/>
</dbReference>
<feature type="domain" description="Polyvalent protein metallopeptidase" evidence="2">
    <location>
        <begin position="143"/>
        <end position="273"/>
    </location>
</feature>
<protein>
    <submittedName>
        <fullName evidence="3">DUF1738 domain-containing protein</fullName>
    </submittedName>
</protein>
<proteinExistence type="predicted"/>
<sequence length="306" mass="34690">MSLTDLHDQITGKIIEQLEQGLAPWRQPWKTGITFGMPLNGVTRKPYRGINVPLCWYDMQEKGFQSNEFASFKQWAEKKEYVRKGEKATQIVYYDTIERKKDDEITKIPFLKMSYVFNKCQLKSYNPEQETKEEVDIVKSIQQVDAFVKNTDAIIKHGGNQAFYNKAQDYIQMPPTVAFIGTKTQSPTEAYYSTELHELSHWTGAEKRCNRQYGKRFGDHDYAFEELVAELSSAFLCAELGIADGPQLDHASYIGHWLAILKEDKKAILTAASAASKAGDCLKAFQTNALSHDRPLIGNSPGIVLS</sequence>
<dbReference type="Proteomes" id="UP000294850">
    <property type="component" value="Unassembled WGS sequence"/>
</dbReference>
<dbReference type="Pfam" id="PF18818">
    <property type="entry name" value="MPTase-PolyVal"/>
    <property type="match status" value="1"/>
</dbReference>
<dbReference type="InterPro" id="IPR017113">
    <property type="entry name" value="Antirestriction_ArdC"/>
</dbReference>
<evidence type="ECO:0000259" key="1">
    <source>
        <dbReference type="Pfam" id="PF08401"/>
    </source>
</evidence>
<name>A0A4R5DY80_9BACT</name>
<dbReference type="InterPro" id="IPR041459">
    <property type="entry name" value="MPTase-PolyVal"/>
</dbReference>
<accession>A0A4R5DY80</accession>
<reference evidence="3 4" key="1">
    <citation type="submission" date="2019-03" db="EMBL/GenBank/DDBJ databases">
        <title>Dyadobacter AR-3-6 sp. nov., isolated from arctic soil.</title>
        <authorList>
            <person name="Chaudhary D.K."/>
        </authorList>
    </citation>
    <scope>NUCLEOTIDE SEQUENCE [LARGE SCALE GENOMIC DNA]</scope>
    <source>
        <strain evidence="3 4">AR-3-6</strain>
    </source>
</reference>